<organism evidence="1 2">
    <name type="scientific">Actinoplanes octamycinicus</name>
    <dbReference type="NCBI Taxonomy" id="135948"/>
    <lineage>
        <taxon>Bacteria</taxon>
        <taxon>Bacillati</taxon>
        <taxon>Actinomycetota</taxon>
        <taxon>Actinomycetes</taxon>
        <taxon>Micromonosporales</taxon>
        <taxon>Micromonosporaceae</taxon>
        <taxon>Actinoplanes</taxon>
    </lineage>
</organism>
<accession>A0A7W7GYT3</accession>
<dbReference type="AlphaFoldDB" id="A0A7W7GYT3"/>
<evidence type="ECO:0008006" key="3">
    <source>
        <dbReference type="Google" id="ProtNLM"/>
    </source>
</evidence>
<protein>
    <recommendedName>
        <fullName evidence="3">Excreted virulence factor EspC (Type VII ESX diderm)</fullName>
    </recommendedName>
</protein>
<gene>
    <name evidence="1" type="ORF">BJY16_004288</name>
</gene>
<proteinExistence type="predicted"/>
<dbReference type="Proteomes" id="UP000546162">
    <property type="component" value="Unassembled WGS sequence"/>
</dbReference>
<evidence type="ECO:0000313" key="2">
    <source>
        <dbReference type="Proteomes" id="UP000546162"/>
    </source>
</evidence>
<dbReference type="RefSeq" id="WP_185041384.1">
    <property type="nucleotide sequence ID" value="NZ_BAABFG010000005.1"/>
</dbReference>
<comment type="caution">
    <text evidence="1">The sequence shown here is derived from an EMBL/GenBank/DDBJ whole genome shotgun (WGS) entry which is preliminary data.</text>
</comment>
<reference evidence="1 2" key="1">
    <citation type="submission" date="2020-08" db="EMBL/GenBank/DDBJ databases">
        <title>Sequencing the genomes of 1000 actinobacteria strains.</title>
        <authorList>
            <person name="Klenk H.-P."/>
        </authorList>
    </citation>
    <scope>NUCLEOTIDE SEQUENCE [LARGE SCALE GENOMIC DNA]</scope>
    <source>
        <strain evidence="1 2">DSM 45809</strain>
    </source>
</reference>
<sequence length="112" mass="11632">MTATPGNGVDIHPPALRASGDHLHDSAISLTNAWQHHIAEVTASDEVFGTDPVGSLIGTSYQTAHQIAAAIYSSVSRSISGFGGALHSIADDFDETDKANGEDIVAVTKFIS</sequence>
<keyword evidence="2" id="KW-1185">Reference proteome</keyword>
<name>A0A7W7GYT3_9ACTN</name>
<dbReference type="EMBL" id="JACHNB010000001">
    <property type="protein sequence ID" value="MBB4740829.1"/>
    <property type="molecule type" value="Genomic_DNA"/>
</dbReference>
<evidence type="ECO:0000313" key="1">
    <source>
        <dbReference type="EMBL" id="MBB4740829.1"/>
    </source>
</evidence>